<sequence length="650" mass="72413">MMMRWASRSGVFLPNSIKFSPSDQLPCFYSGVATPISPSDIIADFSAQCSQRNLAAATVALERIQEHDLRPGLVACSEFIKCCVANGAVEQGRRIHEHIFSRNDQPKTFLVNMILNMYAKFNLLDDARDLFDEMRERNVVSWTTMISAYSVAERNSDTSNMFLMMLRDGVMPNMYTYSSVLRACDCSRYLKQLHCRIITIGVELDVFVRSALIDAHSKFGGLQAAASIFDEAGTSDLVIWNSIISGFAQNSEGEGAVKLFIRMKRSNLWAVPEILSSTTRGCAGLALLEVGRQVHAEAIKVDRDLALNNALIDMYSKCGSSKDAYAVFVRMAARDVISWSTMIMGFAQNGYSRRALDLFDSMVKDSGIRPNRVTILGVLFACSHAGLVEEGRHLFESMKKLYGVDPTVEHYGCMIDLLGRAGKLDEAVKLVHEMKAAVAGEDDAAVVIWRTLLSSCRLHPNPELAEYAAGNLLSSDPHDPGAYVLLSNVYAKTRRWDEAETLRNAMKAGGITKQPGCSWIEVNRLVHTFISGDTSHPEADAVHAELKRTVGRLREIGYVPDTNFVLHDVEEEQMESSLERHSEKLAIVYGLMKLPKGKTVRIRKNLTICGDCHLFASLVAKSEKRAITIRDNVRYHHFVEDGSCSCENYW</sequence>
<feature type="domain" description="DYW" evidence="4">
    <location>
        <begin position="557"/>
        <end position="650"/>
    </location>
</feature>
<dbReference type="FunFam" id="1.25.40.10:FF:000381">
    <property type="entry name" value="Pentatricopeptide repeat-containing protein"/>
    <property type="match status" value="1"/>
</dbReference>
<dbReference type="NCBIfam" id="TIGR00756">
    <property type="entry name" value="PPR"/>
    <property type="match status" value="4"/>
</dbReference>
<evidence type="ECO:0000259" key="4">
    <source>
        <dbReference type="Pfam" id="PF14432"/>
    </source>
</evidence>
<dbReference type="InterPro" id="IPR032867">
    <property type="entry name" value="DYW_dom"/>
</dbReference>
<reference evidence="5 6" key="1">
    <citation type="journal article" date="2013" name="BMC Genomics">
        <title>The miniature genome of a carnivorous plant Genlisea aurea contains a low number of genes and short non-coding sequences.</title>
        <authorList>
            <person name="Leushkin E.V."/>
            <person name="Sutormin R.A."/>
            <person name="Nabieva E.R."/>
            <person name="Penin A.A."/>
            <person name="Kondrashov A.S."/>
            <person name="Logacheva M.D."/>
        </authorList>
    </citation>
    <scope>NUCLEOTIDE SEQUENCE [LARGE SCALE GENOMIC DNA]</scope>
</reference>
<dbReference type="Pfam" id="PF14432">
    <property type="entry name" value="DYW_deaminase"/>
    <property type="match status" value="1"/>
</dbReference>
<feature type="repeat" description="PPR" evidence="3">
    <location>
        <begin position="236"/>
        <end position="270"/>
    </location>
</feature>
<feature type="repeat" description="PPR" evidence="3">
    <location>
        <begin position="107"/>
        <end position="137"/>
    </location>
</feature>
<feature type="repeat" description="PPR" evidence="3">
    <location>
        <begin position="407"/>
        <end position="437"/>
    </location>
</feature>
<dbReference type="InterPro" id="IPR046848">
    <property type="entry name" value="E_motif"/>
</dbReference>
<dbReference type="EMBL" id="AUSU01007220">
    <property type="protein sequence ID" value="EPS60897.1"/>
    <property type="molecule type" value="Genomic_DNA"/>
</dbReference>
<dbReference type="Pfam" id="PF01535">
    <property type="entry name" value="PPR"/>
    <property type="match status" value="2"/>
</dbReference>
<dbReference type="OrthoDB" id="185373at2759"/>
<feature type="repeat" description="PPR" evidence="3">
    <location>
        <begin position="138"/>
        <end position="172"/>
    </location>
</feature>
<protein>
    <recommendedName>
        <fullName evidence="4">DYW domain-containing protein</fullName>
    </recommendedName>
</protein>
<evidence type="ECO:0000256" key="3">
    <source>
        <dbReference type="PROSITE-ProRule" id="PRU00708"/>
    </source>
</evidence>
<dbReference type="FunFam" id="1.25.40.10:FF:000144">
    <property type="entry name" value="Pentatricopeptide repeat-containing protein, mitochondrial"/>
    <property type="match status" value="1"/>
</dbReference>
<dbReference type="Proteomes" id="UP000015453">
    <property type="component" value="Unassembled WGS sequence"/>
</dbReference>
<evidence type="ECO:0000256" key="2">
    <source>
        <dbReference type="ARBA" id="ARBA00022737"/>
    </source>
</evidence>
<comment type="similarity">
    <text evidence="1">Belongs to the PPR family. PCMP-H subfamily.</text>
</comment>
<dbReference type="Pfam" id="PF20431">
    <property type="entry name" value="E_motif"/>
    <property type="match status" value="1"/>
</dbReference>
<organism evidence="5 6">
    <name type="scientific">Genlisea aurea</name>
    <dbReference type="NCBI Taxonomy" id="192259"/>
    <lineage>
        <taxon>Eukaryota</taxon>
        <taxon>Viridiplantae</taxon>
        <taxon>Streptophyta</taxon>
        <taxon>Embryophyta</taxon>
        <taxon>Tracheophyta</taxon>
        <taxon>Spermatophyta</taxon>
        <taxon>Magnoliopsida</taxon>
        <taxon>eudicotyledons</taxon>
        <taxon>Gunneridae</taxon>
        <taxon>Pentapetalae</taxon>
        <taxon>asterids</taxon>
        <taxon>lamiids</taxon>
        <taxon>Lamiales</taxon>
        <taxon>Lentibulariaceae</taxon>
        <taxon>Genlisea</taxon>
    </lineage>
</organism>
<keyword evidence="6" id="KW-1185">Reference proteome</keyword>
<keyword evidence="2" id="KW-0677">Repeat</keyword>
<feature type="repeat" description="PPR" evidence="3">
    <location>
        <begin position="479"/>
        <end position="513"/>
    </location>
</feature>
<dbReference type="InterPro" id="IPR011990">
    <property type="entry name" value="TPR-like_helical_dom_sf"/>
</dbReference>
<dbReference type="PANTHER" id="PTHR47926">
    <property type="entry name" value="PENTATRICOPEPTIDE REPEAT-CONTAINING PROTEIN"/>
    <property type="match status" value="1"/>
</dbReference>
<accession>S8DMN0</accession>
<dbReference type="GO" id="GO:0008270">
    <property type="term" value="F:zinc ion binding"/>
    <property type="evidence" value="ECO:0007669"/>
    <property type="project" value="InterPro"/>
</dbReference>
<gene>
    <name evidence="5" type="ORF">M569_13903</name>
</gene>
<dbReference type="Pfam" id="PF13041">
    <property type="entry name" value="PPR_2"/>
    <property type="match status" value="2"/>
</dbReference>
<dbReference type="PROSITE" id="PS51375">
    <property type="entry name" value="PPR"/>
    <property type="match status" value="6"/>
</dbReference>
<dbReference type="GO" id="GO:0009451">
    <property type="term" value="P:RNA modification"/>
    <property type="evidence" value="ECO:0007669"/>
    <property type="project" value="InterPro"/>
</dbReference>
<comment type="caution">
    <text evidence="5">The sequence shown here is derived from an EMBL/GenBank/DDBJ whole genome shotgun (WGS) entry which is preliminary data.</text>
</comment>
<evidence type="ECO:0000313" key="6">
    <source>
        <dbReference type="Proteomes" id="UP000015453"/>
    </source>
</evidence>
<dbReference type="InterPro" id="IPR046960">
    <property type="entry name" value="PPR_At4g14850-like_plant"/>
</dbReference>
<dbReference type="FunFam" id="1.25.40.10:FF:000366">
    <property type="entry name" value="Pentatricopeptide (PPR) repeat-containing protein"/>
    <property type="match status" value="1"/>
</dbReference>
<dbReference type="GO" id="GO:0003723">
    <property type="term" value="F:RNA binding"/>
    <property type="evidence" value="ECO:0007669"/>
    <property type="project" value="InterPro"/>
</dbReference>
<proteinExistence type="inferred from homology"/>
<feature type="repeat" description="PPR" evidence="3">
    <location>
        <begin position="335"/>
        <end position="370"/>
    </location>
</feature>
<dbReference type="PANTHER" id="PTHR47926:SF420">
    <property type="entry name" value="REPEAT-CONTAINING PROTEIN, PUTATIVE-RELATED"/>
    <property type="match status" value="1"/>
</dbReference>
<evidence type="ECO:0000256" key="1">
    <source>
        <dbReference type="ARBA" id="ARBA00006643"/>
    </source>
</evidence>
<dbReference type="AlphaFoldDB" id="S8DMN0"/>
<dbReference type="Gene3D" id="1.25.40.10">
    <property type="entry name" value="Tetratricopeptide repeat domain"/>
    <property type="match status" value="3"/>
</dbReference>
<dbReference type="InterPro" id="IPR002885">
    <property type="entry name" value="PPR_rpt"/>
</dbReference>
<evidence type="ECO:0000313" key="5">
    <source>
        <dbReference type="EMBL" id="EPS60897.1"/>
    </source>
</evidence>
<dbReference type="Pfam" id="PF12854">
    <property type="entry name" value="PPR_1"/>
    <property type="match status" value="1"/>
</dbReference>
<name>S8DMN0_9LAMI</name>